<reference evidence="1 2" key="1">
    <citation type="submission" date="2019-06" db="EMBL/GenBank/DDBJ databases">
        <title>Whole geneome sequnce of Mycobacteroides chelonae M77 isolated from bovine milk from Meghalaya, India.</title>
        <authorList>
            <person name="Vise E."/>
            <person name="Das S."/>
            <person name="Garg A."/>
            <person name="Ghatak S."/>
            <person name="Shakuntala I."/>
            <person name="Milton A.A.P."/>
            <person name="Karam A."/>
            <person name="Sanjukta R."/>
            <person name="Puro K."/>
            <person name="Sen A."/>
        </authorList>
    </citation>
    <scope>NUCLEOTIDE SEQUENCE [LARGE SCALE GENOMIC DNA]</scope>
    <source>
        <strain evidence="1 2">M77</strain>
    </source>
</reference>
<dbReference type="EMBL" id="CP041150">
    <property type="protein sequence ID" value="QDF69749.1"/>
    <property type="molecule type" value="Genomic_DNA"/>
</dbReference>
<dbReference type="InterPro" id="IPR007815">
    <property type="entry name" value="Emycin_Estase"/>
</dbReference>
<dbReference type="CDD" id="cd14728">
    <property type="entry name" value="Ere-like"/>
    <property type="match status" value="1"/>
</dbReference>
<accession>A0AB73TYL0</accession>
<dbReference type="Gene3D" id="1.20.1440.30">
    <property type="entry name" value="Biosynthetic Protein domain"/>
    <property type="match status" value="1"/>
</dbReference>
<dbReference type="PANTHER" id="PTHR31299">
    <property type="entry name" value="ESTERASE, PUTATIVE (AFU_ORTHOLOGUE AFUA_1G05850)-RELATED"/>
    <property type="match status" value="1"/>
</dbReference>
<evidence type="ECO:0000313" key="1">
    <source>
        <dbReference type="EMBL" id="QDF69749.1"/>
    </source>
</evidence>
<dbReference type="InterPro" id="IPR052036">
    <property type="entry name" value="Hydrolase/PRTase-associated"/>
</dbReference>
<dbReference type="Gene3D" id="3.40.1660.10">
    <property type="entry name" value="EreA-like (biosynthetic domain)"/>
    <property type="match status" value="1"/>
</dbReference>
<evidence type="ECO:0000313" key="2">
    <source>
        <dbReference type="Proteomes" id="UP000317728"/>
    </source>
</evidence>
<dbReference type="PANTHER" id="PTHR31299:SF0">
    <property type="entry name" value="ESTERASE, PUTATIVE (AFU_ORTHOLOGUE AFUA_1G05850)-RELATED"/>
    <property type="match status" value="1"/>
</dbReference>
<organism evidence="1 2">
    <name type="scientific">Mycobacteroides chelonae</name>
    <name type="common">Mycobacterium chelonae</name>
    <dbReference type="NCBI Taxonomy" id="1774"/>
    <lineage>
        <taxon>Bacteria</taxon>
        <taxon>Bacillati</taxon>
        <taxon>Actinomycetota</taxon>
        <taxon>Actinomycetes</taxon>
        <taxon>Mycobacteriales</taxon>
        <taxon>Mycobacteriaceae</taxon>
        <taxon>Mycobacteroides</taxon>
    </lineage>
</organism>
<protein>
    <submittedName>
        <fullName evidence="1">Erythromycin esterase family protein</fullName>
    </submittedName>
</protein>
<dbReference type="Pfam" id="PF05139">
    <property type="entry name" value="Erythro_esteras"/>
    <property type="match status" value="1"/>
</dbReference>
<dbReference type="SUPFAM" id="SSF159501">
    <property type="entry name" value="EreA/ChaN-like"/>
    <property type="match status" value="1"/>
</dbReference>
<dbReference type="Proteomes" id="UP000317728">
    <property type="component" value="Chromosome"/>
</dbReference>
<name>A0AB73TYL0_MYCCH</name>
<gene>
    <name evidence="1" type="ORF">FJK96_06015</name>
</gene>
<dbReference type="GO" id="GO:0046677">
    <property type="term" value="P:response to antibiotic"/>
    <property type="evidence" value="ECO:0007669"/>
    <property type="project" value="InterPro"/>
</dbReference>
<dbReference type="AlphaFoldDB" id="A0AB73TYL0"/>
<proteinExistence type="predicted"/>
<dbReference type="Gene3D" id="3.30.1870.10">
    <property type="entry name" value="EreA-like, domain 2"/>
    <property type="match status" value="1"/>
</dbReference>
<sequence length="417" mass="45112">MTAAPRRSIWSRELTLTVKADTVEGVTFEADVDAFLSGLRTPPRLLGIGEPTHGPQEFGYLRNRLLRHLVVERGFRSVALESDAVAGFDVDRYVTAGEGTLDDVLDAGFSHGFGAYPSSRELIAWLRDWNSGRGPGEQVRFYGFDATTEMMASPSPRDTLLAVHRYLSNGGAALPYSEEVITDLVGDDAAWSHPDAMLDATVSIGRSAPARALRLIADELVIALARHAPALRASTSPQQFWQMCTVARAAVSLLRSHFAMADPGPDRMSTMLGVRDALMAENLEAIAEAEMHRGPTLVFAHNEHLQRHQSTVSMGPTQASWWCAGALVASAARVPYAIIASDFGTHEAANIGAPHAATLQGWMWSWESDRILFPVGEIPDGLLARQDVAPQTGCYPVDPGQLTGVDAIAFIRRLSAS</sequence>